<keyword evidence="1" id="KW-0808">Transferase</keyword>
<name>X0T036_9ZZZZ</name>
<dbReference type="Pfam" id="PF13439">
    <property type="entry name" value="Glyco_transf_4"/>
    <property type="match status" value="1"/>
</dbReference>
<accession>X0T036</accession>
<dbReference type="GO" id="GO:0009103">
    <property type="term" value="P:lipopolysaccharide biosynthetic process"/>
    <property type="evidence" value="ECO:0007669"/>
    <property type="project" value="TreeGrafter"/>
</dbReference>
<evidence type="ECO:0000256" key="1">
    <source>
        <dbReference type="ARBA" id="ARBA00022679"/>
    </source>
</evidence>
<dbReference type="PANTHER" id="PTHR46401">
    <property type="entry name" value="GLYCOSYLTRANSFERASE WBBK-RELATED"/>
    <property type="match status" value="1"/>
</dbReference>
<dbReference type="PANTHER" id="PTHR46401:SF2">
    <property type="entry name" value="GLYCOSYLTRANSFERASE WBBK-RELATED"/>
    <property type="match status" value="1"/>
</dbReference>
<dbReference type="EMBL" id="BARS01017699">
    <property type="protein sequence ID" value="GAF86823.1"/>
    <property type="molecule type" value="Genomic_DNA"/>
</dbReference>
<organism evidence="4">
    <name type="scientific">marine sediment metagenome</name>
    <dbReference type="NCBI Taxonomy" id="412755"/>
    <lineage>
        <taxon>unclassified sequences</taxon>
        <taxon>metagenomes</taxon>
        <taxon>ecological metagenomes</taxon>
    </lineage>
</organism>
<sequence length="246" mass="27750">MGYDIYHATSGTLARVAKFNKPTIITHMDLAPLLFPDTYPAAHRPWWKLLLKHYKYAARVIAISPQTKNELIDLGIVDESKVTVVYAGYDDKLYQYIPIEEARQRLKLPQEKKIILHVGSEEPRKDIPTLLKAVKELQKDMQDIVLVRVGSTDPANEELKRQINIKHYQNVPEEQMPLFYNAANVFAFPSIYEGFGLPVAEAMGCGVPVIITDALKLFQNGCAVVPARNHAAFAVAIHEILTNSER</sequence>
<dbReference type="InterPro" id="IPR028098">
    <property type="entry name" value="Glyco_trans_4-like_N"/>
</dbReference>
<dbReference type="AlphaFoldDB" id="X0T036"/>
<dbReference type="InterPro" id="IPR001296">
    <property type="entry name" value="Glyco_trans_1"/>
</dbReference>
<dbReference type="GO" id="GO:0016757">
    <property type="term" value="F:glycosyltransferase activity"/>
    <property type="evidence" value="ECO:0007669"/>
    <property type="project" value="InterPro"/>
</dbReference>
<protein>
    <recommendedName>
        <fullName evidence="5">Glycosyl transferase family 1 domain-containing protein</fullName>
    </recommendedName>
</protein>
<evidence type="ECO:0000313" key="4">
    <source>
        <dbReference type="EMBL" id="GAF86823.1"/>
    </source>
</evidence>
<feature type="domain" description="Glycosyl transferase family 1" evidence="2">
    <location>
        <begin position="99"/>
        <end position="245"/>
    </location>
</feature>
<evidence type="ECO:0000259" key="2">
    <source>
        <dbReference type="Pfam" id="PF00534"/>
    </source>
</evidence>
<proteinExistence type="predicted"/>
<reference evidence="4" key="1">
    <citation type="journal article" date="2014" name="Front. Microbiol.">
        <title>High frequency of phylogenetically diverse reductive dehalogenase-homologous genes in deep subseafloor sedimentary metagenomes.</title>
        <authorList>
            <person name="Kawai M."/>
            <person name="Futagami T."/>
            <person name="Toyoda A."/>
            <person name="Takaki Y."/>
            <person name="Nishi S."/>
            <person name="Hori S."/>
            <person name="Arai W."/>
            <person name="Tsubouchi T."/>
            <person name="Morono Y."/>
            <person name="Uchiyama I."/>
            <person name="Ito T."/>
            <person name="Fujiyama A."/>
            <person name="Inagaki F."/>
            <person name="Takami H."/>
        </authorList>
    </citation>
    <scope>NUCLEOTIDE SEQUENCE</scope>
    <source>
        <strain evidence="4">Expedition CK06-06</strain>
    </source>
</reference>
<dbReference type="Pfam" id="PF00534">
    <property type="entry name" value="Glycos_transf_1"/>
    <property type="match status" value="1"/>
</dbReference>
<dbReference type="SUPFAM" id="SSF53756">
    <property type="entry name" value="UDP-Glycosyltransferase/glycogen phosphorylase"/>
    <property type="match status" value="1"/>
</dbReference>
<feature type="non-terminal residue" evidence="4">
    <location>
        <position position="246"/>
    </location>
</feature>
<dbReference type="Gene3D" id="3.40.50.2000">
    <property type="entry name" value="Glycogen Phosphorylase B"/>
    <property type="match status" value="2"/>
</dbReference>
<evidence type="ECO:0008006" key="5">
    <source>
        <dbReference type="Google" id="ProtNLM"/>
    </source>
</evidence>
<feature type="domain" description="Glycosyltransferase subfamily 4-like N-terminal" evidence="3">
    <location>
        <begin position="3"/>
        <end position="91"/>
    </location>
</feature>
<dbReference type="CDD" id="cd03809">
    <property type="entry name" value="GT4_MtfB-like"/>
    <property type="match status" value="1"/>
</dbReference>
<comment type="caution">
    <text evidence="4">The sequence shown here is derived from an EMBL/GenBank/DDBJ whole genome shotgun (WGS) entry which is preliminary data.</text>
</comment>
<evidence type="ECO:0000259" key="3">
    <source>
        <dbReference type="Pfam" id="PF13439"/>
    </source>
</evidence>
<gene>
    <name evidence="4" type="ORF">S01H1_28910</name>
</gene>